<dbReference type="HOGENOM" id="CLU_1132204_0_0_4"/>
<gene>
    <name evidence="1" type="ORF">HMPREF9371_1051</name>
</gene>
<reference evidence="1 2" key="1">
    <citation type="submission" date="2011-05" db="EMBL/GenBank/DDBJ databases">
        <authorList>
            <person name="Muzny D."/>
            <person name="Qin X."/>
            <person name="Deng J."/>
            <person name="Jiang H."/>
            <person name="Liu Y."/>
            <person name="Qu J."/>
            <person name="Song X.-Z."/>
            <person name="Zhang L."/>
            <person name="Thornton R."/>
            <person name="Coyle M."/>
            <person name="Francisco L."/>
            <person name="Jackson L."/>
            <person name="Javaid M."/>
            <person name="Korchina V."/>
            <person name="Kovar C."/>
            <person name="Mata R."/>
            <person name="Mathew T."/>
            <person name="Ngo R."/>
            <person name="Nguyen L."/>
            <person name="Nguyen N."/>
            <person name="Okwuonu G."/>
            <person name="Ongeri F."/>
            <person name="Pham C."/>
            <person name="Simmons D."/>
            <person name="Wilczek-Boney K."/>
            <person name="Hale W."/>
            <person name="Jakkamsetti A."/>
            <person name="Pham P."/>
            <person name="Ruth R."/>
            <person name="San Lucas F."/>
            <person name="Warren J."/>
            <person name="Zhang J."/>
            <person name="Zhao Z."/>
            <person name="Zhou C."/>
            <person name="Zhu D."/>
            <person name="Lee S."/>
            <person name="Bess C."/>
            <person name="Blankenburg K."/>
            <person name="Forbes L."/>
            <person name="Fu Q."/>
            <person name="Gubbala S."/>
            <person name="Hirani K."/>
            <person name="Jayaseelan J.C."/>
            <person name="Lara F."/>
            <person name="Munidasa M."/>
            <person name="Palculict T."/>
            <person name="Patil S."/>
            <person name="Pu L.-L."/>
            <person name="Saada N."/>
            <person name="Tang L."/>
            <person name="Weissenberger G."/>
            <person name="Zhu Y."/>
            <person name="Hemphill L."/>
            <person name="Shang Y."/>
            <person name="Youmans B."/>
            <person name="Ayvaz T."/>
            <person name="Ross M."/>
            <person name="Santibanez J."/>
            <person name="Aqrawi P."/>
            <person name="Gross S."/>
            <person name="Joshi V."/>
            <person name="Fowler G."/>
            <person name="Nazareth L."/>
            <person name="Reid J."/>
            <person name="Worley K."/>
            <person name="Petrosino J."/>
            <person name="Highlander S."/>
            <person name="Gibbs R."/>
        </authorList>
    </citation>
    <scope>NUCLEOTIDE SEQUENCE [LARGE SCALE GENOMIC DNA]</scope>
    <source>
        <strain evidence="1 2">871</strain>
    </source>
</reference>
<protein>
    <recommendedName>
        <fullName evidence="3">Beta-ketoacyl synthase N-terminal domain-containing protein</fullName>
    </recommendedName>
</protein>
<dbReference type="OrthoDB" id="8606909at2"/>
<dbReference type="STRING" id="1032488.HMPREF9371_1051"/>
<dbReference type="Proteomes" id="UP000003019">
    <property type="component" value="Unassembled WGS sequence"/>
</dbReference>
<proteinExistence type="predicted"/>
<dbReference type="EMBL" id="AGAY01000039">
    <property type="protein sequence ID" value="EGY52746.1"/>
    <property type="molecule type" value="Genomic_DNA"/>
</dbReference>
<name>G4CHG2_9NEIS</name>
<evidence type="ECO:0000313" key="2">
    <source>
        <dbReference type="Proteomes" id="UP000003019"/>
    </source>
</evidence>
<sequence>MLSASVSDTVFYLNAAHVYRAAADDTDAELRRRLKQQYDIDARRLSRFTQLVLLGALPLQNGLPPDTAVYLASPFSSPGKIIRLREKLHRDNLPSPLDFMANLHNAATFHLMQALGCHGSSVFAAADASHPARPLYPTLNHLLAHPEHSVLLGWAYEQQQPGESEGSLWWHLSCRPGGNDIACLRWANHTETTTAPPPAADGAFFDSALAFHRLAADHGLTLPSDGIFPALQIRPSAA</sequence>
<comment type="caution">
    <text evidence="1">The sequence shown here is derived from an EMBL/GenBank/DDBJ whole genome shotgun (WGS) entry which is preliminary data.</text>
</comment>
<dbReference type="AlphaFoldDB" id="G4CHG2"/>
<organism evidence="1 2">
    <name type="scientific">Neisseria shayeganii 871</name>
    <dbReference type="NCBI Taxonomy" id="1032488"/>
    <lineage>
        <taxon>Bacteria</taxon>
        <taxon>Pseudomonadati</taxon>
        <taxon>Pseudomonadota</taxon>
        <taxon>Betaproteobacteria</taxon>
        <taxon>Neisseriales</taxon>
        <taxon>Neisseriaceae</taxon>
        <taxon>Neisseria</taxon>
    </lineage>
</organism>
<dbReference type="PATRIC" id="fig|1032488.3.peg.988"/>
<keyword evidence="2" id="KW-1185">Reference proteome</keyword>
<evidence type="ECO:0008006" key="3">
    <source>
        <dbReference type="Google" id="ProtNLM"/>
    </source>
</evidence>
<evidence type="ECO:0000313" key="1">
    <source>
        <dbReference type="EMBL" id="EGY52746.1"/>
    </source>
</evidence>
<dbReference type="RefSeq" id="WP_009118745.1">
    <property type="nucleotide sequence ID" value="NZ_JH164926.1"/>
</dbReference>
<accession>G4CHG2</accession>